<dbReference type="CDD" id="cd06267">
    <property type="entry name" value="PBP1_LacI_sugar_binding-like"/>
    <property type="match status" value="1"/>
</dbReference>
<dbReference type="InterPro" id="IPR010982">
    <property type="entry name" value="Lambda_DNA-bd_dom_sf"/>
</dbReference>
<evidence type="ECO:0000313" key="6">
    <source>
        <dbReference type="Proteomes" id="UP000629365"/>
    </source>
</evidence>
<dbReference type="InterPro" id="IPR028082">
    <property type="entry name" value="Peripla_BP_I"/>
</dbReference>
<dbReference type="PANTHER" id="PTHR30146">
    <property type="entry name" value="LACI-RELATED TRANSCRIPTIONAL REPRESSOR"/>
    <property type="match status" value="1"/>
</dbReference>
<keyword evidence="1" id="KW-0805">Transcription regulation</keyword>
<keyword evidence="3" id="KW-0804">Transcription</keyword>
<evidence type="ECO:0000259" key="4">
    <source>
        <dbReference type="PROSITE" id="PS50932"/>
    </source>
</evidence>
<dbReference type="PANTHER" id="PTHR30146:SF154">
    <property type="entry name" value="TRANSCRIPTION REGULATOR, MEMBER OF GALR FAMILY"/>
    <property type="match status" value="1"/>
</dbReference>
<dbReference type="Gene3D" id="1.10.260.40">
    <property type="entry name" value="lambda repressor-like DNA-binding domains"/>
    <property type="match status" value="1"/>
</dbReference>
<dbReference type="SUPFAM" id="SSF53822">
    <property type="entry name" value="Periplasmic binding protein-like I"/>
    <property type="match status" value="1"/>
</dbReference>
<accession>A0ABQ1RI90</accession>
<dbReference type="SUPFAM" id="SSF47413">
    <property type="entry name" value="lambda repressor-like DNA-binding domains"/>
    <property type="match status" value="1"/>
</dbReference>
<name>A0ABQ1RI90_9MICO</name>
<dbReference type="Proteomes" id="UP000629365">
    <property type="component" value="Unassembled WGS sequence"/>
</dbReference>
<dbReference type="CDD" id="cd01392">
    <property type="entry name" value="HTH_LacI"/>
    <property type="match status" value="1"/>
</dbReference>
<dbReference type="RefSeq" id="WP_188435469.1">
    <property type="nucleotide sequence ID" value="NZ_BMCM01000001.1"/>
</dbReference>
<dbReference type="Pfam" id="PF13377">
    <property type="entry name" value="Peripla_BP_3"/>
    <property type="match status" value="1"/>
</dbReference>
<proteinExistence type="predicted"/>
<keyword evidence="6" id="KW-1185">Reference proteome</keyword>
<evidence type="ECO:0000313" key="5">
    <source>
        <dbReference type="EMBL" id="GGD69193.1"/>
    </source>
</evidence>
<sequence>MPRSTGAPRRRTLQDVAEAVGLTVNTVSRALRDLPGVSDATRAQIKAEAERIGYVPNAHARSLVLGSRRTIGVIITDLANPFFNDLVAEIEEQAIQKGYTLLLLLSDEDPDREQFAVDTALRSGVDGIIAVPVQGRSNPWTAVTKAGVPLVIVARELPDLEADFYSTDNEAGRRMTTTALLERGARDIILVEEDLQISTVAHRLGGFRDALEAHGIPFDSRRTALVPSRRTARGASLWRGEDAHRVGVDLLESGRIPDAFLVGNDYFALGIYAALRDRGIRVPDDVMVIGWGDYPFSRYMDPPLSTVRLPVAEVARRATQRLLAILDGTATEGVVAEYIEPDVMLRASTGHGSR</sequence>
<evidence type="ECO:0000256" key="1">
    <source>
        <dbReference type="ARBA" id="ARBA00023015"/>
    </source>
</evidence>
<keyword evidence="2" id="KW-0238">DNA-binding</keyword>
<dbReference type="Gene3D" id="3.40.50.2300">
    <property type="match status" value="2"/>
</dbReference>
<gene>
    <name evidence="5" type="ORF">GCM10007269_10440</name>
</gene>
<organism evidence="5 6">
    <name type="scientific">Microbacterium murale</name>
    <dbReference type="NCBI Taxonomy" id="1081040"/>
    <lineage>
        <taxon>Bacteria</taxon>
        <taxon>Bacillati</taxon>
        <taxon>Actinomycetota</taxon>
        <taxon>Actinomycetes</taxon>
        <taxon>Micrococcales</taxon>
        <taxon>Microbacteriaceae</taxon>
        <taxon>Microbacterium</taxon>
    </lineage>
</organism>
<protein>
    <submittedName>
        <fullName evidence="5">LacI family transcriptional regulator</fullName>
    </submittedName>
</protein>
<evidence type="ECO:0000256" key="3">
    <source>
        <dbReference type="ARBA" id="ARBA00023163"/>
    </source>
</evidence>
<reference evidence="6" key="1">
    <citation type="journal article" date="2019" name="Int. J. Syst. Evol. Microbiol.">
        <title>The Global Catalogue of Microorganisms (GCM) 10K type strain sequencing project: providing services to taxonomists for standard genome sequencing and annotation.</title>
        <authorList>
            <consortium name="The Broad Institute Genomics Platform"/>
            <consortium name="The Broad Institute Genome Sequencing Center for Infectious Disease"/>
            <person name="Wu L."/>
            <person name="Ma J."/>
        </authorList>
    </citation>
    <scope>NUCLEOTIDE SEQUENCE [LARGE SCALE GENOMIC DNA]</scope>
    <source>
        <strain evidence="6">CCM 7640</strain>
    </source>
</reference>
<dbReference type="InterPro" id="IPR046335">
    <property type="entry name" value="LacI/GalR-like_sensor"/>
</dbReference>
<dbReference type="Pfam" id="PF00356">
    <property type="entry name" value="LacI"/>
    <property type="match status" value="1"/>
</dbReference>
<dbReference type="EMBL" id="BMCM01000001">
    <property type="protein sequence ID" value="GGD69193.1"/>
    <property type="molecule type" value="Genomic_DNA"/>
</dbReference>
<comment type="caution">
    <text evidence="5">The sequence shown here is derived from an EMBL/GenBank/DDBJ whole genome shotgun (WGS) entry which is preliminary data.</text>
</comment>
<dbReference type="InterPro" id="IPR000843">
    <property type="entry name" value="HTH_LacI"/>
</dbReference>
<dbReference type="PROSITE" id="PS50932">
    <property type="entry name" value="HTH_LACI_2"/>
    <property type="match status" value="1"/>
</dbReference>
<feature type="domain" description="HTH lacI-type" evidence="4">
    <location>
        <begin position="11"/>
        <end position="65"/>
    </location>
</feature>
<dbReference type="SMART" id="SM00354">
    <property type="entry name" value="HTH_LACI"/>
    <property type="match status" value="1"/>
</dbReference>
<evidence type="ECO:0000256" key="2">
    <source>
        <dbReference type="ARBA" id="ARBA00023125"/>
    </source>
</evidence>